<keyword evidence="8" id="KW-1185">Reference proteome</keyword>
<dbReference type="InterPro" id="IPR050651">
    <property type="entry name" value="Plant_Cytochrome_P450_Monoox"/>
</dbReference>
<dbReference type="PANTHER" id="PTHR47947">
    <property type="entry name" value="CYTOCHROME P450 82C3-RELATED"/>
    <property type="match status" value="1"/>
</dbReference>
<reference evidence="7 8" key="1">
    <citation type="journal article" date="2024" name="G3 (Bethesda)">
        <title>Genome assembly of Hibiscus sabdariffa L. provides insights into metabolisms of medicinal natural products.</title>
        <authorList>
            <person name="Kim T."/>
        </authorList>
    </citation>
    <scope>NUCLEOTIDE SEQUENCE [LARGE SCALE GENOMIC DNA]</scope>
    <source>
        <strain evidence="7">TK-2024</strain>
        <tissue evidence="7">Old leaves</tissue>
    </source>
</reference>
<comment type="caution">
    <text evidence="7">The sequence shown here is derived from an EMBL/GenBank/DDBJ whole genome shotgun (WGS) entry which is preliminary data.</text>
</comment>
<evidence type="ECO:0000256" key="1">
    <source>
        <dbReference type="ARBA" id="ARBA00010617"/>
    </source>
</evidence>
<dbReference type="InterPro" id="IPR036396">
    <property type="entry name" value="Cyt_P450_sf"/>
</dbReference>
<evidence type="ECO:0000313" key="7">
    <source>
        <dbReference type="EMBL" id="KAK8991718.1"/>
    </source>
</evidence>
<organism evidence="7 8">
    <name type="scientific">Hibiscus sabdariffa</name>
    <name type="common">roselle</name>
    <dbReference type="NCBI Taxonomy" id="183260"/>
    <lineage>
        <taxon>Eukaryota</taxon>
        <taxon>Viridiplantae</taxon>
        <taxon>Streptophyta</taxon>
        <taxon>Embryophyta</taxon>
        <taxon>Tracheophyta</taxon>
        <taxon>Spermatophyta</taxon>
        <taxon>Magnoliopsida</taxon>
        <taxon>eudicotyledons</taxon>
        <taxon>Gunneridae</taxon>
        <taxon>Pentapetalae</taxon>
        <taxon>rosids</taxon>
        <taxon>malvids</taxon>
        <taxon>Malvales</taxon>
        <taxon>Malvaceae</taxon>
        <taxon>Malvoideae</taxon>
        <taxon>Hibiscus</taxon>
    </lineage>
</organism>
<dbReference type="PANTHER" id="PTHR47947:SF25">
    <property type="entry name" value="DIMETHYLNONATRIENE SYNTHASE"/>
    <property type="match status" value="1"/>
</dbReference>
<evidence type="ECO:0008006" key="9">
    <source>
        <dbReference type="Google" id="ProtNLM"/>
    </source>
</evidence>
<dbReference type="SUPFAM" id="SSF48264">
    <property type="entry name" value="Cytochrome P450"/>
    <property type="match status" value="1"/>
</dbReference>
<dbReference type="EMBL" id="JBBPBN010000052">
    <property type="protein sequence ID" value="KAK8991718.1"/>
    <property type="molecule type" value="Genomic_DNA"/>
</dbReference>
<evidence type="ECO:0000313" key="8">
    <source>
        <dbReference type="Proteomes" id="UP001396334"/>
    </source>
</evidence>
<dbReference type="Proteomes" id="UP001396334">
    <property type="component" value="Unassembled WGS sequence"/>
</dbReference>
<keyword evidence="6" id="KW-0503">Monooxygenase</keyword>
<gene>
    <name evidence="7" type="ORF">V6N11_062715</name>
</gene>
<name>A0ABR2PTD4_9ROSI</name>
<comment type="similarity">
    <text evidence="1">Belongs to the cytochrome P450 family.</text>
</comment>
<evidence type="ECO:0000256" key="3">
    <source>
        <dbReference type="ARBA" id="ARBA00022723"/>
    </source>
</evidence>
<evidence type="ECO:0000256" key="4">
    <source>
        <dbReference type="ARBA" id="ARBA00023002"/>
    </source>
</evidence>
<evidence type="ECO:0000256" key="6">
    <source>
        <dbReference type="ARBA" id="ARBA00023033"/>
    </source>
</evidence>
<dbReference type="Gene3D" id="1.20.930.50">
    <property type="match status" value="1"/>
</dbReference>
<keyword evidence="5" id="KW-0408">Iron</keyword>
<sequence>MVDKHDPLYSLKLGAHWVLVLASPTGGLWGYNNAIFALAPYEEYWREIRKMVTDELLSRHRLEKLKHIRFSEMDLFIKELYGLCLRNGAENSAKVTMTEALKRLTFNVNLMMLVGKRFFGNDYSKVNNEPWRYESAIKQALYLVYSYTRHAKHPPISGPTQ</sequence>
<keyword evidence="3" id="KW-0479">Metal-binding</keyword>
<protein>
    <recommendedName>
        <fullName evidence="9">Cytochrome P450</fullName>
    </recommendedName>
</protein>
<evidence type="ECO:0000256" key="2">
    <source>
        <dbReference type="ARBA" id="ARBA00022617"/>
    </source>
</evidence>
<accession>A0ABR2PTD4</accession>
<evidence type="ECO:0000256" key="5">
    <source>
        <dbReference type="ARBA" id="ARBA00023004"/>
    </source>
</evidence>
<dbReference type="InterPro" id="IPR001128">
    <property type="entry name" value="Cyt_P450"/>
</dbReference>
<dbReference type="Pfam" id="PF00067">
    <property type="entry name" value="p450"/>
    <property type="match status" value="1"/>
</dbReference>
<keyword evidence="4" id="KW-0560">Oxidoreductase</keyword>
<keyword evidence="2" id="KW-0349">Heme</keyword>
<proteinExistence type="inferred from homology"/>